<dbReference type="AlphaFoldDB" id="A0A0C3ICG9"/>
<dbReference type="EMBL" id="KN832086">
    <property type="protein sequence ID" value="KIN94762.1"/>
    <property type="molecule type" value="Genomic_DNA"/>
</dbReference>
<organism evidence="1 2">
    <name type="scientific">Pisolithus tinctorius Marx 270</name>
    <dbReference type="NCBI Taxonomy" id="870435"/>
    <lineage>
        <taxon>Eukaryota</taxon>
        <taxon>Fungi</taxon>
        <taxon>Dikarya</taxon>
        <taxon>Basidiomycota</taxon>
        <taxon>Agaricomycotina</taxon>
        <taxon>Agaricomycetes</taxon>
        <taxon>Agaricomycetidae</taxon>
        <taxon>Boletales</taxon>
        <taxon>Sclerodermatineae</taxon>
        <taxon>Pisolithaceae</taxon>
        <taxon>Pisolithus</taxon>
    </lineage>
</organism>
<accession>A0A0C3ICG9</accession>
<name>A0A0C3ICG9_PISTI</name>
<protein>
    <submittedName>
        <fullName evidence="1">Uncharacterized protein</fullName>
    </submittedName>
</protein>
<proteinExistence type="predicted"/>
<reference evidence="2" key="2">
    <citation type="submission" date="2015-01" db="EMBL/GenBank/DDBJ databases">
        <title>Evolutionary Origins and Diversification of the Mycorrhizal Mutualists.</title>
        <authorList>
            <consortium name="DOE Joint Genome Institute"/>
            <consortium name="Mycorrhizal Genomics Consortium"/>
            <person name="Kohler A."/>
            <person name="Kuo A."/>
            <person name="Nagy L.G."/>
            <person name="Floudas D."/>
            <person name="Copeland A."/>
            <person name="Barry K.W."/>
            <person name="Cichocki N."/>
            <person name="Veneault-Fourrey C."/>
            <person name="LaButti K."/>
            <person name="Lindquist E.A."/>
            <person name="Lipzen A."/>
            <person name="Lundell T."/>
            <person name="Morin E."/>
            <person name="Murat C."/>
            <person name="Riley R."/>
            <person name="Ohm R."/>
            <person name="Sun H."/>
            <person name="Tunlid A."/>
            <person name="Henrissat B."/>
            <person name="Grigoriev I.V."/>
            <person name="Hibbett D.S."/>
            <person name="Martin F."/>
        </authorList>
    </citation>
    <scope>NUCLEOTIDE SEQUENCE [LARGE SCALE GENOMIC DNA]</scope>
    <source>
        <strain evidence="2">Marx 270</strain>
    </source>
</reference>
<sequence length="73" mass="8296">MPSCDWCMWRSARPVERMNVRASSGRRVCRTGISWTRHGREPYHMPYGGDCVTCIVTVFSGESTLFLCVAFSC</sequence>
<keyword evidence="2" id="KW-1185">Reference proteome</keyword>
<dbReference type="Proteomes" id="UP000054217">
    <property type="component" value="Unassembled WGS sequence"/>
</dbReference>
<evidence type="ECO:0000313" key="1">
    <source>
        <dbReference type="EMBL" id="KIN94762.1"/>
    </source>
</evidence>
<dbReference type="HOGENOM" id="CLU_2705828_0_0_1"/>
<dbReference type="InParanoid" id="A0A0C3ICG9"/>
<reference evidence="1 2" key="1">
    <citation type="submission" date="2014-04" db="EMBL/GenBank/DDBJ databases">
        <authorList>
            <consortium name="DOE Joint Genome Institute"/>
            <person name="Kuo A."/>
            <person name="Kohler A."/>
            <person name="Costa M.D."/>
            <person name="Nagy L.G."/>
            <person name="Floudas D."/>
            <person name="Copeland A."/>
            <person name="Barry K.W."/>
            <person name="Cichocki N."/>
            <person name="Veneault-Fourrey C."/>
            <person name="LaButti K."/>
            <person name="Lindquist E.A."/>
            <person name="Lipzen A."/>
            <person name="Lundell T."/>
            <person name="Morin E."/>
            <person name="Murat C."/>
            <person name="Sun H."/>
            <person name="Tunlid A."/>
            <person name="Henrissat B."/>
            <person name="Grigoriev I.V."/>
            <person name="Hibbett D.S."/>
            <person name="Martin F."/>
            <person name="Nordberg H.P."/>
            <person name="Cantor M.N."/>
            <person name="Hua S.X."/>
        </authorList>
    </citation>
    <scope>NUCLEOTIDE SEQUENCE [LARGE SCALE GENOMIC DNA]</scope>
    <source>
        <strain evidence="1 2">Marx 270</strain>
    </source>
</reference>
<evidence type="ECO:0000313" key="2">
    <source>
        <dbReference type="Proteomes" id="UP000054217"/>
    </source>
</evidence>
<gene>
    <name evidence="1" type="ORF">M404DRAFT_370314</name>
</gene>